<evidence type="ECO:0000256" key="2">
    <source>
        <dbReference type="PROSITE-ProRule" id="PRU00169"/>
    </source>
</evidence>
<sequence>MQKILLAEDDKGANLMVSKVLTSKGLQVLSAFNGQEAIELFDSNQIDLVITDIMMPIVDGIELLDYIRSTPAKGHVPIIGFSAGNKEKIFERLKINQFDLFFEKPVDLKNLAAKVFELL</sequence>
<evidence type="ECO:0000313" key="5">
    <source>
        <dbReference type="Proteomes" id="UP000013909"/>
    </source>
</evidence>
<reference evidence="4 5" key="1">
    <citation type="submission" date="2013-02" db="EMBL/GenBank/DDBJ databases">
        <title>A novel strain isolated from Lonar lake, Maharashtra, India.</title>
        <authorList>
            <person name="Singh A."/>
        </authorList>
    </citation>
    <scope>NUCLEOTIDE SEQUENCE [LARGE SCALE GENOMIC DNA]</scope>
    <source>
        <strain evidence="4 5">AK24</strain>
    </source>
</reference>
<protein>
    <submittedName>
        <fullName evidence="4">DNA-binding response regulator/sensor histidine kinase</fullName>
    </submittedName>
</protein>
<dbReference type="InterPro" id="IPR001789">
    <property type="entry name" value="Sig_transdc_resp-reg_receiver"/>
</dbReference>
<dbReference type="PROSITE" id="PS50110">
    <property type="entry name" value="RESPONSE_REGULATORY"/>
    <property type="match status" value="1"/>
</dbReference>
<dbReference type="InterPro" id="IPR050595">
    <property type="entry name" value="Bact_response_regulator"/>
</dbReference>
<accession>R7ZR22</accession>
<dbReference type="PANTHER" id="PTHR44591:SF3">
    <property type="entry name" value="RESPONSE REGULATORY DOMAIN-CONTAINING PROTEIN"/>
    <property type="match status" value="1"/>
</dbReference>
<dbReference type="AlphaFoldDB" id="R7ZR22"/>
<dbReference type="OrthoDB" id="7631574at2"/>
<dbReference type="Gene3D" id="3.40.50.2300">
    <property type="match status" value="1"/>
</dbReference>
<dbReference type="GO" id="GO:0000160">
    <property type="term" value="P:phosphorelay signal transduction system"/>
    <property type="evidence" value="ECO:0007669"/>
    <property type="project" value="InterPro"/>
</dbReference>
<name>R7ZR22_9BACT</name>
<keyword evidence="4" id="KW-0418">Kinase</keyword>
<dbReference type="PANTHER" id="PTHR44591">
    <property type="entry name" value="STRESS RESPONSE REGULATOR PROTEIN 1"/>
    <property type="match status" value="1"/>
</dbReference>
<dbReference type="EMBL" id="AQHR01000085">
    <property type="protein sequence ID" value="EON76464.1"/>
    <property type="molecule type" value="Genomic_DNA"/>
</dbReference>
<evidence type="ECO:0000313" key="4">
    <source>
        <dbReference type="EMBL" id="EON76464.1"/>
    </source>
</evidence>
<dbReference type="GO" id="GO:0003677">
    <property type="term" value="F:DNA binding"/>
    <property type="evidence" value="ECO:0007669"/>
    <property type="project" value="UniProtKB-KW"/>
</dbReference>
<feature type="modified residue" description="4-aspartylphosphate" evidence="2">
    <location>
        <position position="52"/>
    </location>
</feature>
<organism evidence="4 5">
    <name type="scientific">Lunatimonas lonarensis</name>
    <dbReference type="NCBI Taxonomy" id="1232681"/>
    <lineage>
        <taxon>Bacteria</taxon>
        <taxon>Pseudomonadati</taxon>
        <taxon>Bacteroidota</taxon>
        <taxon>Cytophagia</taxon>
        <taxon>Cytophagales</taxon>
        <taxon>Cyclobacteriaceae</taxon>
    </lineage>
</organism>
<keyword evidence="1 2" id="KW-0597">Phosphoprotein</keyword>
<keyword evidence="5" id="KW-1185">Reference proteome</keyword>
<keyword evidence="4" id="KW-0808">Transferase</keyword>
<dbReference type="CDD" id="cd17546">
    <property type="entry name" value="REC_hyHK_CKI1_RcsC-like"/>
    <property type="match status" value="1"/>
</dbReference>
<comment type="caution">
    <text evidence="4">The sequence shown here is derived from an EMBL/GenBank/DDBJ whole genome shotgun (WGS) entry which is preliminary data.</text>
</comment>
<proteinExistence type="predicted"/>
<dbReference type="STRING" id="1232681.ADIS_2914"/>
<dbReference type="SMART" id="SM00448">
    <property type="entry name" value="REC"/>
    <property type="match status" value="1"/>
</dbReference>
<feature type="domain" description="Response regulatory" evidence="3">
    <location>
        <begin position="3"/>
        <end position="119"/>
    </location>
</feature>
<dbReference type="SUPFAM" id="SSF52172">
    <property type="entry name" value="CheY-like"/>
    <property type="match status" value="1"/>
</dbReference>
<evidence type="ECO:0000259" key="3">
    <source>
        <dbReference type="PROSITE" id="PS50110"/>
    </source>
</evidence>
<dbReference type="Proteomes" id="UP000013909">
    <property type="component" value="Unassembled WGS sequence"/>
</dbReference>
<dbReference type="Pfam" id="PF00072">
    <property type="entry name" value="Response_reg"/>
    <property type="match status" value="1"/>
</dbReference>
<dbReference type="RefSeq" id="WP_010855048.1">
    <property type="nucleotide sequence ID" value="NZ_AQHR01000085.1"/>
</dbReference>
<evidence type="ECO:0000256" key="1">
    <source>
        <dbReference type="ARBA" id="ARBA00022553"/>
    </source>
</evidence>
<keyword evidence="4" id="KW-0238">DNA-binding</keyword>
<dbReference type="InterPro" id="IPR011006">
    <property type="entry name" value="CheY-like_superfamily"/>
</dbReference>
<gene>
    <name evidence="4" type="ORF">ADIS_2914</name>
</gene>
<dbReference type="GO" id="GO:0016301">
    <property type="term" value="F:kinase activity"/>
    <property type="evidence" value="ECO:0007669"/>
    <property type="project" value="UniProtKB-KW"/>
</dbReference>